<proteinExistence type="predicted"/>
<evidence type="ECO:0000313" key="2">
    <source>
        <dbReference type="RefSeq" id="XP_025418102.1"/>
    </source>
</evidence>
<dbReference type="GeneID" id="112688900"/>
<dbReference type="AlphaFoldDB" id="A0A8B8G599"/>
<dbReference type="RefSeq" id="XP_025418102.1">
    <property type="nucleotide sequence ID" value="XM_025562317.1"/>
</dbReference>
<name>A0A8B8G599_9HEMI</name>
<reference evidence="2" key="1">
    <citation type="submission" date="2025-08" db="UniProtKB">
        <authorList>
            <consortium name="RefSeq"/>
        </authorList>
    </citation>
    <scope>IDENTIFICATION</scope>
    <source>
        <tissue evidence="2">Whole body</tissue>
    </source>
</reference>
<accession>A0A8B8G599</accession>
<dbReference type="PANTHER" id="PTHR45913">
    <property type="entry name" value="EPM2A-INTERACTING PROTEIN 1"/>
    <property type="match status" value="1"/>
</dbReference>
<dbReference type="PANTHER" id="PTHR45913:SF19">
    <property type="entry name" value="LOW QUALITY PROTEIN: ZINC FINGER BED DOMAIN-CONTAINING PROTEIN 5-LIKE"/>
    <property type="match status" value="1"/>
</dbReference>
<organism evidence="1 2">
    <name type="scientific">Sipha flava</name>
    <name type="common">yellow sugarcane aphid</name>
    <dbReference type="NCBI Taxonomy" id="143950"/>
    <lineage>
        <taxon>Eukaryota</taxon>
        <taxon>Metazoa</taxon>
        <taxon>Ecdysozoa</taxon>
        <taxon>Arthropoda</taxon>
        <taxon>Hexapoda</taxon>
        <taxon>Insecta</taxon>
        <taxon>Pterygota</taxon>
        <taxon>Neoptera</taxon>
        <taxon>Paraneoptera</taxon>
        <taxon>Hemiptera</taxon>
        <taxon>Sternorrhyncha</taxon>
        <taxon>Aphidomorpha</taxon>
        <taxon>Aphidoidea</taxon>
        <taxon>Aphididae</taxon>
        <taxon>Sipha</taxon>
    </lineage>
</organism>
<keyword evidence="1" id="KW-1185">Reference proteome</keyword>
<evidence type="ECO:0000313" key="1">
    <source>
        <dbReference type="Proteomes" id="UP000694846"/>
    </source>
</evidence>
<dbReference type="Proteomes" id="UP000694846">
    <property type="component" value="Unplaced"/>
</dbReference>
<gene>
    <name evidence="2" type="primary">LOC112688900</name>
</gene>
<protein>
    <submittedName>
        <fullName evidence="2">Zinc finger BED domain-containing protein 5-like</fullName>
    </submittedName>
</protein>
<sequence length="468" mass="54252">MFNKPIISSYLKSKRLEWAGHIWRSEGIAKNHFTGRLSGKRLRGRPRQRWEDRVKMDLTEISELIRIEDSEDRDRWKDVVEAAMVLNGLFITRTSTLIESSPSTSGTLKQIKGKCRLYDESYISIGFTWCGPKDEPIPECIICGKTFTNESMVPNKLNRHFIKQHFHLKCKDIHYFKRLLSSQKKEGIKFTKKVKISERALEASFVVSQMIANNMKAHNIGKNLIKPACKEMVRIMIGDEVALEIDKIPMSNDIITRRINYMSVDIKQHTVEKMKLSRFTLQVDDSTVSDEKCYMIGFVRFVVGYDIINQFLCLKELKTSTRGKDIFETINVFFENNGISWSDCVGICADGAPSMTGNIKGFVTLAKMKNPLIVKTHCFIHREALMTKRKPLKSRIFAEICNSMDAGFTNLLYHTEVRWLSRGKVLVRLCELKEELLLFFMEEDNEEFTSFLEDHDWIPKFAYLADIF</sequence>
<dbReference type="OrthoDB" id="6617277at2759"/>